<feature type="repeat" description="HEAT" evidence="6">
    <location>
        <begin position="87"/>
        <end position="122"/>
    </location>
</feature>
<dbReference type="STRING" id="5078.A0A135LW49"/>
<evidence type="ECO:0000259" key="8">
    <source>
        <dbReference type="Pfam" id="PF11916"/>
    </source>
</evidence>
<dbReference type="EMBL" id="LHQR01000014">
    <property type="protein sequence ID" value="KXG53198.1"/>
    <property type="molecule type" value="Genomic_DNA"/>
</dbReference>
<dbReference type="InterPro" id="IPR026825">
    <property type="entry name" value="Vac14"/>
</dbReference>
<evidence type="ECO:0000256" key="3">
    <source>
        <dbReference type="ARBA" id="ARBA00022737"/>
    </source>
</evidence>
<organism evidence="9 10">
    <name type="scientific">Penicillium patulum</name>
    <name type="common">Penicillium griseofulvum</name>
    <dbReference type="NCBI Taxonomy" id="5078"/>
    <lineage>
        <taxon>Eukaryota</taxon>
        <taxon>Fungi</taxon>
        <taxon>Dikarya</taxon>
        <taxon>Ascomycota</taxon>
        <taxon>Pezizomycotina</taxon>
        <taxon>Eurotiomycetes</taxon>
        <taxon>Eurotiomycetidae</taxon>
        <taxon>Eurotiales</taxon>
        <taxon>Aspergillaceae</taxon>
        <taxon>Penicillium</taxon>
    </lineage>
</organism>
<feature type="region of interest" description="Disordered" evidence="7">
    <location>
        <begin position="446"/>
        <end position="503"/>
    </location>
</feature>
<dbReference type="Proteomes" id="UP000070168">
    <property type="component" value="Unassembled WGS sequence"/>
</dbReference>
<dbReference type="Pfam" id="PF12755">
    <property type="entry name" value="Vac14_Fab1_bd"/>
    <property type="match status" value="1"/>
</dbReference>
<dbReference type="PANTHER" id="PTHR16023">
    <property type="entry name" value="TAX1 BINDING PROTEIN-RELATED"/>
    <property type="match status" value="1"/>
</dbReference>
<feature type="region of interest" description="Disordered" evidence="7">
    <location>
        <begin position="855"/>
        <end position="966"/>
    </location>
</feature>
<dbReference type="InterPro" id="IPR021841">
    <property type="entry name" value="VAC14_Fig4p-bd"/>
</dbReference>
<dbReference type="SUPFAM" id="SSF48371">
    <property type="entry name" value="ARM repeat"/>
    <property type="match status" value="1"/>
</dbReference>
<dbReference type="GeneID" id="63703261"/>
<dbReference type="RefSeq" id="XP_040651733.1">
    <property type="nucleotide sequence ID" value="XM_040787961.1"/>
</dbReference>
<comment type="caution">
    <text evidence="9">The sequence shown here is derived from an EMBL/GenBank/DDBJ whole genome shotgun (WGS) entry which is preliminary data.</text>
</comment>
<evidence type="ECO:0000256" key="2">
    <source>
        <dbReference type="ARBA" id="ARBA00010225"/>
    </source>
</evidence>
<evidence type="ECO:0000256" key="7">
    <source>
        <dbReference type="SAM" id="MobiDB-lite"/>
    </source>
</evidence>
<feature type="compositionally biased region" description="Low complexity" evidence="7">
    <location>
        <begin position="901"/>
        <end position="913"/>
    </location>
</feature>
<dbReference type="GO" id="GO:0010008">
    <property type="term" value="C:endosome membrane"/>
    <property type="evidence" value="ECO:0007669"/>
    <property type="project" value="TreeGrafter"/>
</dbReference>
<dbReference type="OMA" id="QCYQHVS"/>
<dbReference type="InterPro" id="IPR021133">
    <property type="entry name" value="HEAT_type_2"/>
</dbReference>
<protein>
    <recommendedName>
        <fullName evidence="8">Vacuolar protein 14 C-terminal Fig4-binding domain-containing protein</fullName>
    </recommendedName>
</protein>
<evidence type="ECO:0000256" key="1">
    <source>
        <dbReference type="ARBA" id="ARBA00004308"/>
    </source>
</evidence>
<evidence type="ECO:0000313" key="9">
    <source>
        <dbReference type="EMBL" id="KXG53198.1"/>
    </source>
</evidence>
<keyword evidence="10" id="KW-1185">Reference proteome</keyword>
<dbReference type="GO" id="GO:0070772">
    <property type="term" value="C:PAS complex"/>
    <property type="evidence" value="ECO:0007669"/>
    <property type="project" value="InterPro"/>
</dbReference>
<dbReference type="OrthoDB" id="5574975at2759"/>
<comment type="subcellular location">
    <subcellularLocation>
        <location evidence="1">Endomembrane system</location>
    </subcellularLocation>
</comment>
<name>A0A135LW49_PENPA</name>
<keyword evidence="4" id="KW-0472">Membrane</keyword>
<gene>
    <name evidence="9" type="ORF">PGRI_002480</name>
</gene>
<dbReference type="AlphaFoldDB" id="A0A135LW49"/>
<feature type="compositionally biased region" description="Polar residues" evidence="7">
    <location>
        <begin position="286"/>
        <end position="308"/>
    </location>
</feature>
<feature type="domain" description="Vacuolar protein 14 C-terminal Fig4-binding" evidence="8">
    <location>
        <begin position="610"/>
        <end position="787"/>
    </location>
</feature>
<evidence type="ECO:0000313" key="10">
    <source>
        <dbReference type="Proteomes" id="UP000070168"/>
    </source>
</evidence>
<dbReference type="InterPro" id="IPR011989">
    <property type="entry name" value="ARM-like"/>
</dbReference>
<dbReference type="PANTHER" id="PTHR16023:SF0">
    <property type="entry name" value="PROTEIN VAC14 HOMOLOG"/>
    <property type="match status" value="1"/>
</dbReference>
<keyword evidence="5" id="KW-0539">Nucleus</keyword>
<dbReference type="InterPro" id="IPR016024">
    <property type="entry name" value="ARM-type_fold"/>
</dbReference>
<sequence>MDQAIQRLLNDKLYDRRKQGALELEKIVRDAVCHGEHEKIQKIVEQLCHDYAYAVHQPHARNGGLIGLAAASIALGSEGVAPYLGEIVPPVLACFSDQDARVRYYACESMYNIAKVAKGEILLFFNEVFDALAKLASDAELSVKNGAELLDRLVKDIVAESAASYVSILQLSGKEPPELDNQEDQELPMAFSLARFIPLLKDRIHVIQPFTRNFLVSWLTLLDTIPDLELVSYLPEFLEGLIKFLGGPNKDVNIATQGLLDRFLAEIKRITRLKKGIEESRKGQKSNRGSANSDAISSVTEQNIQTDGGSDDRYDIAVADSASDTTLDEMDQADGDWIPGQDVQIDHPKILGILVSFVNTSYGKSHRKSRSSRAYIRSEEEMQLTALRWIDSFFEISPEDILPFVPRLLTQVLPAMSSGSEQVRKAAHQVNTSLVQYIYSLSDDTTEEAQVPPSKIPSATTSKETIERRSSTPGVRPSETASVDTRKQTAQDNYVAATPRSSVVSTPLPPADLDYAAAVNSLTLQFLNENEATRVAALAWLIMLHRKAPRKVVAFNDGTFPALLKTLSDPSEAVVTKDLQLLSQISRNSEDSYFTSFMVNLLQLYSTDRHLLEVRGNLIIRQLSLNLSPERIYRTLADCLEKEEDLEFASIMVQNLNNNLITAPELSELRKRLRNLDSKDGQMFFVGLFRSWCHNAVSTFSLCLLAQAYEQAYNLLQIFAELEMTVNMLIQIDKLVQLLESPVFTYLRLQLLEPEKYPFLYKCLYGVLMLLPQSSAFAALKNRLNSVNNIGFLHGGPRRYPLRAPHLTQRFTETVFVSTTQTAPSFDRSTGTRLKSRDENSIRWVELLDKFKAVQERARRSQGSTRQSFDQSGPPMNPTLTAALSVAAADRPKDRSGLPDAPRGAPGPSNAGAGNTGLGGPGPSASGTATGRALDSSAAKSAPTHKHKSSLPNLGRLGIGGRKSKK</sequence>
<evidence type="ECO:0000256" key="4">
    <source>
        <dbReference type="ARBA" id="ARBA00023136"/>
    </source>
</evidence>
<accession>A0A135LW49</accession>
<dbReference type="Gene3D" id="1.25.10.10">
    <property type="entry name" value="Leucine-rich Repeat Variant"/>
    <property type="match status" value="2"/>
</dbReference>
<evidence type="ECO:0000256" key="5">
    <source>
        <dbReference type="ARBA" id="ARBA00023242"/>
    </source>
</evidence>
<proteinExistence type="inferred from homology"/>
<feature type="compositionally biased region" description="Gly residues" evidence="7">
    <location>
        <begin position="957"/>
        <end position="966"/>
    </location>
</feature>
<feature type="region of interest" description="Disordered" evidence="7">
    <location>
        <begin position="278"/>
        <end position="314"/>
    </location>
</feature>
<comment type="similarity">
    <text evidence="2">Belongs to the VAC14 family.</text>
</comment>
<evidence type="ECO:0000256" key="6">
    <source>
        <dbReference type="PROSITE-ProRule" id="PRU00103"/>
    </source>
</evidence>
<feature type="compositionally biased region" description="Polar residues" evidence="7">
    <location>
        <begin position="861"/>
        <end position="871"/>
    </location>
</feature>
<dbReference type="GO" id="GO:0000329">
    <property type="term" value="C:fungal-type vacuole membrane"/>
    <property type="evidence" value="ECO:0007669"/>
    <property type="project" value="TreeGrafter"/>
</dbReference>
<dbReference type="GO" id="GO:0006661">
    <property type="term" value="P:phosphatidylinositol biosynthetic process"/>
    <property type="evidence" value="ECO:0007669"/>
    <property type="project" value="InterPro"/>
</dbReference>
<dbReference type="Pfam" id="PF11916">
    <property type="entry name" value="Vac14_Fig4_bd"/>
    <property type="match status" value="1"/>
</dbReference>
<dbReference type="PROSITE" id="PS50077">
    <property type="entry name" value="HEAT_REPEAT"/>
    <property type="match status" value="1"/>
</dbReference>
<keyword evidence="3" id="KW-0677">Repeat</keyword>
<reference evidence="9 10" key="1">
    <citation type="journal article" date="2016" name="BMC Genomics">
        <title>Genome sequencing and secondary metabolism of the postharvest pathogen Penicillium griseofulvum.</title>
        <authorList>
            <person name="Banani H."/>
            <person name="Marcet-Houben M."/>
            <person name="Ballester A.R."/>
            <person name="Abbruscato P."/>
            <person name="Gonzalez-Candelas L."/>
            <person name="Gabaldon T."/>
            <person name="Spadaro D."/>
        </authorList>
    </citation>
    <scope>NUCLEOTIDE SEQUENCE [LARGE SCALE GENOMIC DNA]</scope>
    <source>
        <strain evidence="9 10">PG3</strain>
    </source>
</reference>